<dbReference type="Gene3D" id="1.20.1290.10">
    <property type="entry name" value="AhpD-like"/>
    <property type="match status" value="1"/>
</dbReference>
<accession>A0ABW4TRB0</accession>
<protein>
    <submittedName>
        <fullName evidence="1">Carboxymuconolactone decarboxylase family protein</fullName>
    </submittedName>
</protein>
<dbReference type="SUPFAM" id="SSF69118">
    <property type="entry name" value="AhpD-like"/>
    <property type="match status" value="1"/>
</dbReference>
<comment type="caution">
    <text evidence="1">The sequence shown here is derived from an EMBL/GenBank/DDBJ whole genome shotgun (WGS) entry which is preliminary data.</text>
</comment>
<proteinExistence type="predicted"/>
<gene>
    <name evidence="1" type="ORF">ACFSDE_16605</name>
</gene>
<organism evidence="1 2">
    <name type="scientific">Nocardioides aestuarii</name>
    <dbReference type="NCBI Taxonomy" id="252231"/>
    <lineage>
        <taxon>Bacteria</taxon>
        <taxon>Bacillati</taxon>
        <taxon>Actinomycetota</taxon>
        <taxon>Actinomycetes</taxon>
        <taxon>Propionibacteriales</taxon>
        <taxon>Nocardioidaceae</taxon>
        <taxon>Nocardioides</taxon>
    </lineage>
</organism>
<sequence length="206" mass="22110">MTTFTTPAAFLEDPPVDDVVDRMYTSDLEVQGYVANLTRVWAHWPDALGVLSAALRMATELAELDAVERDLVVTAAASGLGDAYCSFAFGSKLAQRVGPDITADLVQGRDDALSAHGQTLADWARRVASDPNSTTTAHVEALRRAGFDERRIFGLTFFVALRVAFSTVNDALGAAPDAELLSRVPRALEDAVTFGRRPSVPEGQEA</sequence>
<dbReference type="EMBL" id="JBHUGD010000003">
    <property type="protein sequence ID" value="MFD1948426.1"/>
    <property type="molecule type" value="Genomic_DNA"/>
</dbReference>
<evidence type="ECO:0000313" key="1">
    <source>
        <dbReference type="EMBL" id="MFD1948426.1"/>
    </source>
</evidence>
<keyword evidence="2" id="KW-1185">Reference proteome</keyword>
<dbReference type="Proteomes" id="UP001597351">
    <property type="component" value="Unassembled WGS sequence"/>
</dbReference>
<evidence type="ECO:0000313" key="2">
    <source>
        <dbReference type="Proteomes" id="UP001597351"/>
    </source>
</evidence>
<dbReference type="PANTHER" id="PTHR35446:SF3">
    <property type="entry name" value="CMD DOMAIN-CONTAINING PROTEIN"/>
    <property type="match status" value="1"/>
</dbReference>
<dbReference type="RefSeq" id="WP_343920467.1">
    <property type="nucleotide sequence ID" value="NZ_BAAAJT010000002.1"/>
</dbReference>
<dbReference type="PANTHER" id="PTHR35446">
    <property type="entry name" value="SI:CH211-175M2.5"/>
    <property type="match status" value="1"/>
</dbReference>
<reference evidence="2" key="1">
    <citation type="journal article" date="2019" name="Int. J. Syst. Evol. Microbiol.">
        <title>The Global Catalogue of Microorganisms (GCM) 10K type strain sequencing project: providing services to taxonomists for standard genome sequencing and annotation.</title>
        <authorList>
            <consortium name="The Broad Institute Genomics Platform"/>
            <consortium name="The Broad Institute Genome Sequencing Center for Infectious Disease"/>
            <person name="Wu L."/>
            <person name="Ma J."/>
        </authorList>
    </citation>
    <scope>NUCLEOTIDE SEQUENCE [LARGE SCALE GENOMIC DNA]</scope>
    <source>
        <strain evidence="2">CGMCC 1.12477</strain>
    </source>
</reference>
<dbReference type="InterPro" id="IPR029032">
    <property type="entry name" value="AhpD-like"/>
</dbReference>
<name>A0ABW4TRB0_9ACTN</name>